<organism evidence="1 2">
    <name type="scientific">Microbacterium nanhaiense</name>
    <dbReference type="NCBI Taxonomy" id="1301026"/>
    <lineage>
        <taxon>Bacteria</taxon>
        <taxon>Bacillati</taxon>
        <taxon>Actinomycetota</taxon>
        <taxon>Actinomycetes</taxon>
        <taxon>Micrococcales</taxon>
        <taxon>Microbacteriaceae</taxon>
        <taxon>Microbacterium</taxon>
    </lineage>
</organism>
<sequence length="62" mass="6716">MDETDALYVKNELLETLSAAMDAGLFDYVGFAVVDGALTAETYSDDGEVISKWTVEVIVRPA</sequence>
<name>A0ABQ2MZT9_9MICO</name>
<keyword evidence="2" id="KW-1185">Reference proteome</keyword>
<evidence type="ECO:0000313" key="2">
    <source>
        <dbReference type="Proteomes" id="UP000638043"/>
    </source>
</evidence>
<gene>
    <name evidence="1" type="ORF">GCM10010910_00960</name>
</gene>
<dbReference type="RefSeq" id="WP_188699376.1">
    <property type="nucleotide sequence ID" value="NZ_BMMQ01000001.1"/>
</dbReference>
<comment type="caution">
    <text evidence="1">The sequence shown here is derived from an EMBL/GenBank/DDBJ whole genome shotgun (WGS) entry which is preliminary data.</text>
</comment>
<proteinExistence type="predicted"/>
<reference evidence="2" key="1">
    <citation type="journal article" date="2019" name="Int. J. Syst. Evol. Microbiol.">
        <title>The Global Catalogue of Microorganisms (GCM) 10K type strain sequencing project: providing services to taxonomists for standard genome sequencing and annotation.</title>
        <authorList>
            <consortium name="The Broad Institute Genomics Platform"/>
            <consortium name="The Broad Institute Genome Sequencing Center for Infectious Disease"/>
            <person name="Wu L."/>
            <person name="Ma J."/>
        </authorList>
    </citation>
    <scope>NUCLEOTIDE SEQUENCE [LARGE SCALE GENOMIC DNA]</scope>
    <source>
        <strain evidence="2">CGMCC 4.7181</strain>
    </source>
</reference>
<accession>A0ABQ2MZT9</accession>
<protein>
    <submittedName>
        <fullName evidence="1">Uncharacterized protein</fullName>
    </submittedName>
</protein>
<dbReference type="EMBL" id="BMMQ01000001">
    <property type="protein sequence ID" value="GGO59018.1"/>
    <property type="molecule type" value="Genomic_DNA"/>
</dbReference>
<dbReference type="Proteomes" id="UP000638043">
    <property type="component" value="Unassembled WGS sequence"/>
</dbReference>
<evidence type="ECO:0000313" key="1">
    <source>
        <dbReference type="EMBL" id="GGO59018.1"/>
    </source>
</evidence>